<dbReference type="EMBL" id="LSRX01001791">
    <property type="protein sequence ID" value="OLP77325.1"/>
    <property type="molecule type" value="Genomic_DNA"/>
</dbReference>
<keyword evidence="1" id="KW-0175">Coiled coil</keyword>
<feature type="region of interest" description="Disordered" evidence="2">
    <location>
        <begin position="73"/>
        <end position="179"/>
    </location>
</feature>
<feature type="region of interest" description="Disordered" evidence="2">
    <location>
        <begin position="601"/>
        <end position="688"/>
    </location>
</feature>
<feature type="region of interest" description="Disordered" evidence="2">
    <location>
        <begin position="1"/>
        <end position="28"/>
    </location>
</feature>
<feature type="compositionally biased region" description="Acidic residues" evidence="2">
    <location>
        <begin position="1"/>
        <end position="10"/>
    </location>
</feature>
<sequence>MKSDDEDDMPPLEYVGASTPLEVPLREGDRVTLKGLSKKELNGQKGTLQSFDQAKQGRLAVKLDSGQCVAIKPENLSKMESSSNGSFVDVRQEADDSDMPPLEYVGGTAVNGVSSKCQSPDSNTTQNGRQEADDEDDMPPLEYVGNGPAASSRSPGLKPDEEDDMPPLEYVGASAPLEVPLREGDRVSLKGLSKKELNGQKGALQSFDQSKQGRLAVKLDSGERVSIKPENLCKLDPESNGSCVEVRQEADDSDMPPLEYVGGTAVNGVSSKCQSPDSNTTQNGRQEADDEDDMPPLEYVGNGPAASSRSPGLKPDEEDDMPPLEYVGASAPLEVPLREGDRVSLKGLSKKELNGQKGALQSFDQSKQGRLAVKLDSGERVSIKPENLCKLDPESNGSCVEVRQEADDSDMPPLEYVGGTAVNGVSSKCQSPDSNTTQNGRQEADDEDDMPPLEYVGNGPAASSRSPGLKPDEEDDMPPLEYVGASAPLEVPLREGDRVTLKGLSKKELNGQKGLAIPAGQREQEDVDDMPPLEYVGQDLSAGLSLLEGDRVRLKGLSKAGFDGQTGKLQSFDRATKGRLPVKLDSGQMLAVKPGNLEKMASENREGRVETCNSTSRKDAGESTFSKGRKTVASIGKSADGSTSPDMVVQDEDLPPLEPAEGSSCSMQRTGGAESPEKGKQLGSRQVRSAGAMPPLQTLGQVCSCLNIDRIEGSNIAMKSKNHLGVYQKRMRELDQKEELQVRSFFPAWWYMKAMQDELTAVRGEMKRNSEKTEVLALKAQVSELQEQ</sequence>
<protein>
    <submittedName>
        <fullName evidence="3">Uncharacterized protein</fullName>
    </submittedName>
</protein>
<feature type="non-terminal residue" evidence="3">
    <location>
        <position position="788"/>
    </location>
</feature>
<name>A0A1Q9C329_SYMMI</name>
<keyword evidence="4" id="KW-1185">Reference proteome</keyword>
<comment type="caution">
    <text evidence="3">The sequence shown here is derived from an EMBL/GenBank/DDBJ whole genome shotgun (WGS) entry which is preliminary data.</text>
</comment>
<feature type="compositionally biased region" description="Polar residues" evidence="2">
    <location>
        <begin position="267"/>
        <end position="285"/>
    </location>
</feature>
<dbReference type="AlphaFoldDB" id="A0A1Q9C329"/>
<proteinExistence type="predicted"/>
<accession>A0A1Q9C329</accession>
<reference evidence="3 4" key="1">
    <citation type="submission" date="2016-02" db="EMBL/GenBank/DDBJ databases">
        <title>Genome analysis of coral dinoflagellate symbionts highlights evolutionary adaptations to a symbiotic lifestyle.</title>
        <authorList>
            <person name="Aranda M."/>
            <person name="Li Y."/>
            <person name="Liew Y.J."/>
            <person name="Baumgarten S."/>
            <person name="Simakov O."/>
            <person name="Wilson M."/>
            <person name="Piel J."/>
            <person name="Ashoor H."/>
            <person name="Bougouffa S."/>
            <person name="Bajic V.B."/>
            <person name="Ryu T."/>
            <person name="Ravasi T."/>
            <person name="Bayer T."/>
            <person name="Micklem G."/>
            <person name="Kim H."/>
            <person name="Bhak J."/>
            <person name="Lajeunesse T.C."/>
            <person name="Voolstra C.R."/>
        </authorList>
    </citation>
    <scope>NUCLEOTIDE SEQUENCE [LARGE SCALE GENOMIC DNA]</scope>
    <source>
        <strain evidence="3 4">CCMP2467</strain>
    </source>
</reference>
<feature type="region of interest" description="Disordered" evidence="2">
    <location>
        <begin position="230"/>
        <end position="335"/>
    </location>
</feature>
<feature type="coiled-coil region" evidence="1">
    <location>
        <begin position="752"/>
        <end position="788"/>
    </location>
</feature>
<dbReference type="Proteomes" id="UP000186817">
    <property type="component" value="Unassembled WGS sequence"/>
</dbReference>
<evidence type="ECO:0000313" key="3">
    <source>
        <dbReference type="EMBL" id="OLP77325.1"/>
    </source>
</evidence>
<evidence type="ECO:0000313" key="4">
    <source>
        <dbReference type="Proteomes" id="UP000186817"/>
    </source>
</evidence>
<dbReference type="OrthoDB" id="424541at2759"/>
<dbReference type="OMA" id="DSFQHAT"/>
<gene>
    <name evidence="3" type="ORF">AK812_SmicGene42619</name>
</gene>
<evidence type="ECO:0000256" key="2">
    <source>
        <dbReference type="SAM" id="MobiDB-lite"/>
    </source>
</evidence>
<organism evidence="3 4">
    <name type="scientific">Symbiodinium microadriaticum</name>
    <name type="common">Dinoflagellate</name>
    <name type="synonym">Zooxanthella microadriatica</name>
    <dbReference type="NCBI Taxonomy" id="2951"/>
    <lineage>
        <taxon>Eukaryota</taxon>
        <taxon>Sar</taxon>
        <taxon>Alveolata</taxon>
        <taxon>Dinophyceae</taxon>
        <taxon>Suessiales</taxon>
        <taxon>Symbiodiniaceae</taxon>
        <taxon>Symbiodinium</taxon>
    </lineage>
</organism>
<feature type="compositionally biased region" description="Polar residues" evidence="2">
    <location>
        <begin position="423"/>
        <end position="441"/>
    </location>
</feature>
<feature type="region of interest" description="Disordered" evidence="2">
    <location>
        <begin position="386"/>
        <end position="491"/>
    </location>
</feature>
<feature type="compositionally biased region" description="Polar residues" evidence="2">
    <location>
        <begin position="111"/>
        <end position="129"/>
    </location>
</feature>
<evidence type="ECO:0000256" key="1">
    <source>
        <dbReference type="SAM" id="Coils"/>
    </source>
</evidence>
<feature type="region of interest" description="Disordered" evidence="2">
    <location>
        <begin position="348"/>
        <end position="367"/>
    </location>
</feature>